<dbReference type="Proteomes" id="UP000651271">
    <property type="component" value="Unassembled WGS sequence"/>
</dbReference>
<comment type="caution">
    <text evidence="2">The sequence shown here is derived from an EMBL/GenBank/DDBJ whole genome shotgun (WGS) entry which is preliminary data.</text>
</comment>
<accession>A0ABR7YA78</accession>
<evidence type="ECO:0000313" key="2">
    <source>
        <dbReference type="EMBL" id="MBD1428211.1"/>
    </source>
</evidence>
<protein>
    <recommendedName>
        <fullName evidence="4">Outer membrane protein beta-barrel domain-containing protein</fullName>
    </recommendedName>
</protein>
<organism evidence="2 3">
    <name type="scientific">Sphingobacterium litopenaei</name>
    <dbReference type="NCBI Taxonomy" id="2763500"/>
    <lineage>
        <taxon>Bacteria</taxon>
        <taxon>Pseudomonadati</taxon>
        <taxon>Bacteroidota</taxon>
        <taxon>Sphingobacteriia</taxon>
        <taxon>Sphingobacteriales</taxon>
        <taxon>Sphingobacteriaceae</taxon>
        <taxon>Sphingobacterium</taxon>
    </lineage>
</organism>
<evidence type="ECO:0008006" key="4">
    <source>
        <dbReference type="Google" id="ProtNLM"/>
    </source>
</evidence>
<keyword evidence="3" id="KW-1185">Reference proteome</keyword>
<dbReference type="EMBL" id="JACOIJ010000002">
    <property type="protein sequence ID" value="MBD1428211.1"/>
    <property type="molecule type" value="Genomic_DNA"/>
</dbReference>
<name>A0ABR7YA78_9SPHI</name>
<feature type="signal peptide" evidence="1">
    <location>
        <begin position="1"/>
        <end position="19"/>
    </location>
</feature>
<keyword evidence="1" id="KW-0732">Signal</keyword>
<feature type="chain" id="PRO_5047366382" description="Outer membrane protein beta-barrel domain-containing protein" evidence="1">
    <location>
        <begin position="20"/>
        <end position="178"/>
    </location>
</feature>
<reference evidence="2 3" key="1">
    <citation type="submission" date="2020-08" db="EMBL/GenBank/DDBJ databases">
        <title>Sphingobacterium sp. DN04309 isolated from aquaculture water.</title>
        <authorList>
            <person name="Zhang M."/>
        </authorList>
    </citation>
    <scope>NUCLEOTIDE SEQUENCE [LARGE SCALE GENOMIC DNA]</scope>
    <source>
        <strain evidence="2 3">DN04309</strain>
    </source>
</reference>
<evidence type="ECO:0000313" key="3">
    <source>
        <dbReference type="Proteomes" id="UP000651271"/>
    </source>
</evidence>
<gene>
    <name evidence="2" type="ORF">H8B04_01305</name>
</gene>
<proteinExistence type="predicted"/>
<dbReference type="RefSeq" id="WP_190301210.1">
    <property type="nucleotide sequence ID" value="NZ_JACOIJ010000002.1"/>
</dbReference>
<sequence length="178" mass="19573">MKRFLLSMMILSSIFGAFAQNPEELPNYRKSDILIDPFWLIGGLALNASYERLISEDSGVGANAIFGFGDNLEDFTQISPFYRAYFGSKYASGFYVEGFVPITISREYDNVFWTDESNRGKSAVYTTGGLGFGLGGKWVAKKKFVFELNLGIARKFIGDRGPGDAVTGKGMIGVGFAF</sequence>
<evidence type="ECO:0000256" key="1">
    <source>
        <dbReference type="SAM" id="SignalP"/>
    </source>
</evidence>